<sequence>MAIRSTFYYAIAFIHLIDNKRKVLKAVFRTNSGAGRMFSRLPQVF</sequence>
<gene>
    <name evidence="1" type="ORF">V4836_10340</name>
</gene>
<evidence type="ECO:0000313" key="1">
    <source>
        <dbReference type="EMBL" id="MEE9654553.1"/>
    </source>
</evidence>
<reference evidence="1 2" key="1">
    <citation type="submission" date="2023-10" db="EMBL/GenBank/DDBJ databases">
        <title>Wastewater isolates of ESBL- and carbapenemase-producing Gram-negative bacteria from New Zealand.</title>
        <authorList>
            <person name="Straub C."/>
            <person name="Weaver L."/>
            <person name="Cornelius A."/>
            <person name="Mcgill E."/>
            <person name="Dyet K."/>
            <person name="White L."/>
            <person name="Pattis I."/>
        </authorList>
    </citation>
    <scope>NUCLEOTIDE SEQUENCE [LARGE SCALE GENOMIC DNA]</scope>
    <source>
        <strain evidence="1 2">ESBL09</strain>
    </source>
</reference>
<accession>A0AB35X9Y4</accession>
<protein>
    <submittedName>
        <fullName evidence="1">Uncharacterized protein</fullName>
    </submittedName>
</protein>
<evidence type="ECO:0000313" key="2">
    <source>
        <dbReference type="Proteomes" id="UP001331691"/>
    </source>
</evidence>
<dbReference type="Proteomes" id="UP001331691">
    <property type="component" value="Unassembled WGS sequence"/>
</dbReference>
<name>A0AB35X9Y4_9ENTR</name>
<dbReference type="GeneID" id="85163056"/>
<dbReference type="EMBL" id="JAZKKV010000001">
    <property type="protein sequence ID" value="MEE9654553.1"/>
    <property type="molecule type" value="Genomic_DNA"/>
</dbReference>
<organism evidence="1 2">
    <name type="scientific">Kluyvera ascorbata</name>
    <dbReference type="NCBI Taxonomy" id="51288"/>
    <lineage>
        <taxon>Bacteria</taxon>
        <taxon>Pseudomonadati</taxon>
        <taxon>Pseudomonadota</taxon>
        <taxon>Gammaproteobacteria</taxon>
        <taxon>Enterobacterales</taxon>
        <taxon>Enterobacteriaceae</taxon>
        <taxon>Kluyvera</taxon>
    </lineage>
</organism>
<dbReference type="AlphaFoldDB" id="A0AB35X9Y4"/>
<dbReference type="RefSeq" id="WP_156105143.1">
    <property type="nucleotide sequence ID" value="NZ_AP022665.1"/>
</dbReference>
<proteinExistence type="predicted"/>
<keyword evidence="2" id="KW-1185">Reference proteome</keyword>
<comment type="caution">
    <text evidence="1">The sequence shown here is derived from an EMBL/GenBank/DDBJ whole genome shotgun (WGS) entry which is preliminary data.</text>
</comment>